<proteinExistence type="predicted"/>
<organism evidence="2 3">
    <name type="scientific">Puccinia coronata f. sp. avenae</name>
    <dbReference type="NCBI Taxonomy" id="200324"/>
    <lineage>
        <taxon>Eukaryota</taxon>
        <taxon>Fungi</taxon>
        <taxon>Dikarya</taxon>
        <taxon>Basidiomycota</taxon>
        <taxon>Pucciniomycotina</taxon>
        <taxon>Pucciniomycetes</taxon>
        <taxon>Pucciniales</taxon>
        <taxon>Pucciniaceae</taxon>
        <taxon>Puccinia</taxon>
    </lineage>
</organism>
<sequence>MLEFLMRDETLPDPADLTQASDDHSDEVTSECLSCDQRVRHGSANQGGAHMTVIMAPVGRPESTWRQRVAIRTTP</sequence>
<protein>
    <submittedName>
        <fullName evidence="2">Uncharacterized protein</fullName>
    </submittedName>
</protein>
<evidence type="ECO:0000313" key="3">
    <source>
        <dbReference type="Proteomes" id="UP000235388"/>
    </source>
</evidence>
<accession>A0A2N5TI37</accession>
<dbReference type="Proteomes" id="UP000235388">
    <property type="component" value="Unassembled WGS sequence"/>
</dbReference>
<name>A0A2N5TI37_9BASI</name>
<evidence type="ECO:0000313" key="2">
    <source>
        <dbReference type="EMBL" id="PLW25153.1"/>
    </source>
</evidence>
<reference evidence="2 3" key="1">
    <citation type="submission" date="2017-11" db="EMBL/GenBank/DDBJ databases">
        <title>De novo assembly and phasing of dikaryotic genomes from two isolates of Puccinia coronata f. sp. avenae, the causal agent of oat crown rust.</title>
        <authorList>
            <person name="Miller M.E."/>
            <person name="Zhang Y."/>
            <person name="Omidvar V."/>
            <person name="Sperschneider J."/>
            <person name="Schwessinger B."/>
            <person name="Raley C."/>
            <person name="Palmer J.M."/>
            <person name="Garnica D."/>
            <person name="Upadhyaya N."/>
            <person name="Rathjen J."/>
            <person name="Taylor J.M."/>
            <person name="Park R.F."/>
            <person name="Dodds P.N."/>
            <person name="Hirsch C.D."/>
            <person name="Kianian S.F."/>
            <person name="Figueroa M."/>
        </authorList>
    </citation>
    <scope>NUCLEOTIDE SEQUENCE [LARGE SCALE GENOMIC DNA]</scope>
    <source>
        <strain evidence="2">12NC29</strain>
    </source>
</reference>
<feature type="region of interest" description="Disordered" evidence="1">
    <location>
        <begin position="1"/>
        <end position="29"/>
    </location>
</feature>
<dbReference type="EMBL" id="PGCJ01000644">
    <property type="protein sequence ID" value="PLW25153.1"/>
    <property type="molecule type" value="Genomic_DNA"/>
</dbReference>
<comment type="caution">
    <text evidence="2">The sequence shown here is derived from an EMBL/GenBank/DDBJ whole genome shotgun (WGS) entry which is preliminary data.</text>
</comment>
<evidence type="ECO:0000256" key="1">
    <source>
        <dbReference type="SAM" id="MobiDB-lite"/>
    </source>
</evidence>
<gene>
    <name evidence="2" type="ORF">PCANC_27279</name>
</gene>
<dbReference type="AlphaFoldDB" id="A0A2N5TI37"/>
<feature type="compositionally biased region" description="Basic and acidic residues" evidence="1">
    <location>
        <begin position="1"/>
        <end position="10"/>
    </location>
</feature>
<keyword evidence="3" id="KW-1185">Reference proteome</keyword>